<keyword evidence="3" id="KW-0677">Repeat</keyword>
<organism evidence="8 9">
    <name type="scientific">Stomoxys calcitrans</name>
    <name type="common">Stable fly</name>
    <name type="synonym">Conops calcitrans</name>
    <dbReference type="NCBI Taxonomy" id="35570"/>
    <lineage>
        <taxon>Eukaryota</taxon>
        <taxon>Metazoa</taxon>
        <taxon>Ecdysozoa</taxon>
        <taxon>Arthropoda</taxon>
        <taxon>Hexapoda</taxon>
        <taxon>Insecta</taxon>
        <taxon>Pterygota</taxon>
        <taxon>Neoptera</taxon>
        <taxon>Endopterygota</taxon>
        <taxon>Diptera</taxon>
        <taxon>Brachycera</taxon>
        <taxon>Muscomorpha</taxon>
        <taxon>Muscoidea</taxon>
        <taxon>Muscidae</taxon>
        <taxon>Stomoxys</taxon>
    </lineage>
</organism>
<dbReference type="GO" id="GO:0008061">
    <property type="term" value="F:chitin binding"/>
    <property type="evidence" value="ECO:0007669"/>
    <property type="project" value="UniProtKB-KW"/>
</dbReference>
<dbReference type="AlphaFoldDB" id="A0A1I8Q2X0"/>
<keyword evidence="2 6" id="KW-0732">Signal</keyword>
<dbReference type="SUPFAM" id="SSF57625">
    <property type="entry name" value="Invertebrate chitin-binding proteins"/>
    <property type="match status" value="5"/>
</dbReference>
<dbReference type="PROSITE" id="PS50940">
    <property type="entry name" value="CHIT_BIND_II"/>
    <property type="match status" value="4"/>
</dbReference>
<feature type="chain" id="PRO_5009327614" description="Chitin-binding type-2 domain-containing protein" evidence="6">
    <location>
        <begin position="36"/>
        <end position="344"/>
    </location>
</feature>
<dbReference type="SMART" id="SM00494">
    <property type="entry name" value="ChtBD2"/>
    <property type="match status" value="5"/>
</dbReference>
<evidence type="ECO:0000256" key="1">
    <source>
        <dbReference type="ARBA" id="ARBA00022669"/>
    </source>
</evidence>
<accession>A0A1I8Q2X0</accession>
<keyword evidence="5" id="KW-0325">Glycoprotein</keyword>
<dbReference type="STRING" id="35570.A0A1I8Q2X0"/>
<protein>
    <recommendedName>
        <fullName evidence="7">Chitin-binding type-2 domain-containing protein</fullName>
    </recommendedName>
</protein>
<keyword evidence="9" id="KW-1185">Reference proteome</keyword>
<dbReference type="InterPro" id="IPR002557">
    <property type="entry name" value="Chitin-bd_dom"/>
</dbReference>
<feature type="domain" description="Chitin-binding type-2" evidence="7">
    <location>
        <begin position="217"/>
        <end position="280"/>
    </location>
</feature>
<dbReference type="GO" id="GO:0005576">
    <property type="term" value="C:extracellular region"/>
    <property type="evidence" value="ECO:0007669"/>
    <property type="project" value="InterPro"/>
</dbReference>
<keyword evidence="4" id="KW-1015">Disulfide bond</keyword>
<dbReference type="OrthoDB" id="6020543at2759"/>
<dbReference type="VEuPathDB" id="VectorBase:SCAU013394"/>
<keyword evidence="1" id="KW-0147">Chitin-binding</keyword>
<feature type="domain" description="Chitin-binding type-2" evidence="7">
    <location>
        <begin position="98"/>
        <end position="154"/>
    </location>
</feature>
<evidence type="ECO:0000256" key="4">
    <source>
        <dbReference type="ARBA" id="ARBA00023157"/>
    </source>
</evidence>
<dbReference type="Pfam" id="PF01607">
    <property type="entry name" value="CBM_14"/>
    <property type="match status" value="4"/>
</dbReference>
<evidence type="ECO:0000256" key="3">
    <source>
        <dbReference type="ARBA" id="ARBA00022737"/>
    </source>
</evidence>
<dbReference type="InterPro" id="IPR036508">
    <property type="entry name" value="Chitin-bd_dom_sf"/>
</dbReference>
<evidence type="ECO:0000256" key="6">
    <source>
        <dbReference type="SAM" id="SignalP"/>
    </source>
</evidence>
<dbReference type="Gene3D" id="2.170.140.10">
    <property type="entry name" value="Chitin binding domain"/>
    <property type="match status" value="2"/>
</dbReference>
<feature type="domain" description="Chitin-binding type-2" evidence="7">
    <location>
        <begin position="156"/>
        <end position="212"/>
    </location>
</feature>
<feature type="signal peptide" evidence="6">
    <location>
        <begin position="1"/>
        <end position="35"/>
    </location>
</feature>
<feature type="domain" description="Chitin-binding type-2" evidence="7">
    <location>
        <begin position="282"/>
        <end position="339"/>
    </location>
</feature>
<evidence type="ECO:0000259" key="7">
    <source>
        <dbReference type="PROSITE" id="PS50940"/>
    </source>
</evidence>
<name>A0A1I8Q2X0_STOCA</name>
<dbReference type="PANTHER" id="PTHR23301">
    <property type="entry name" value="CHITIN BINDING PERITROPHIN-A"/>
    <property type="match status" value="1"/>
</dbReference>
<sequence length="344" mass="38393">MSIVNPPIFLFLPIIALIYCLPLLLVVCAPRTIYADDEEYTDLCRLFKDNMKISVPGSCNKYIQCQSDGMGEVLSCPNTFDVKGQTCVDTVSSNTLCNNRCEGKSGVWVADPTTCHGFFYCANSVPYWSHCADGLHFDENSQMCIHETSSSCVDVANICHLVPDKTKFRDETNCASYYECSSNKHSRKSCSKTYFDVQTQACVDKAKVACTAHPIPSGLCLVKKKPFVGYKSDQATCRGFFYCKDLGAVEDLEPIWSQCPVGKFFSEDAQGCVNPVNAKCAYNRCEGRGDLMVSSANNNCHNYLICENGFVAEERTCAKDYFFDEMYQACVPDIIYYECCDIKT</sequence>
<dbReference type="PANTHER" id="PTHR23301:SF106">
    <property type="entry name" value="CHITIN-BINDING TYPE-2 DOMAIN-CONTAINING PROTEIN-RELATED"/>
    <property type="match status" value="1"/>
</dbReference>
<gene>
    <name evidence="8" type="primary">106094985</name>
</gene>
<dbReference type="InterPro" id="IPR051940">
    <property type="entry name" value="Chitin_bind-dev_reg"/>
</dbReference>
<dbReference type="Proteomes" id="UP000095300">
    <property type="component" value="Unassembled WGS sequence"/>
</dbReference>
<proteinExistence type="predicted"/>
<evidence type="ECO:0000313" key="9">
    <source>
        <dbReference type="Proteomes" id="UP000095300"/>
    </source>
</evidence>
<evidence type="ECO:0000256" key="2">
    <source>
        <dbReference type="ARBA" id="ARBA00022729"/>
    </source>
</evidence>
<evidence type="ECO:0000256" key="5">
    <source>
        <dbReference type="ARBA" id="ARBA00023180"/>
    </source>
</evidence>
<reference evidence="8" key="1">
    <citation type="submission" date="2020-05" db="UniProtKB">
        <authorList>
            <consortium name="EnsemblMetazoa"/>
        </authorList>
    </citation>
    <scope>IDENTIFICATION</scope>
    <source>
        <strain evidence="8">USDA</strain>
    </source>
</reference>
<evidence type="ECO:0000313" key="8">
    <source>
        <dbReference type="EnsemblMetazoa" id="SCAU013394-PA"/>
    </source>
</evidence>
<dbReference type="EnsemblMetazoa" id="SCAU013394-RA">
    <property type="protein sequence ID" value="SCAU013394-PA"/>
    <property type="gene ID" value="SCAU013394"/>
</dbReference>